<evidence type="ECO:0000256" key="1">
    <source>
        <dbReference type="SAM" id="MobiDB-lite"/>
    </source>
</evidence>
<organism evidence="2 3">
    <name type="scientific">Cuscuta epithymum</name>
    <dbReference type="NCBI Taxonomy" id="186058"/>
    <lineage>
        <taxon>Eukaryota</taxon>
        <taxon>Viridiplantae</taxon>
        <taxon>Streptophyta</taxon>
        <taxon>Embryophyta</taxon>
        <taxon>Tracheophyta</taxon>
        <taxon>Spermatophyta</taxon>
        <taxon>Magnoliopsida</taxon>
        <taxon>eudicotyledons</taxon>
        <taxon>Gunneridae</taxon>
        <taxon>Pentapetalae</taxon>
        <taxon>asterids</taxon>
        <taxon>lamiids</taxon>
        <taxon>Solanales</taxon>
        <taxon>Convolvulaceae</taxon>
        <taxon>Cuscuteae</taxon>
        <taxon>Cuscuta</taxon>
        <taxon>Cuscuta subgen. Cuscuta</taxon>
    </lineage>
</organism>
<sequence length="115" mass="10691">MASLAEAAGESGEREVEVLVRFPGDGVVGQGGEIGFVGGGGGTGAVARGGEEKVRDGEGGAGVVRAAGGVAGCGGQAVVGGGGGGGEEESAEHGAARSEVKGEELALVEELVGGA</sequence>
<gene>
    <name evidence="2" type="ORF">CEPIT_LOCUS24315</name>
</gene>
<dbReference type="AlphaFoldDB" id="A0AAV0EHG0"/>
<accession>A0AAV0EHG0</accession>
<name>A0AAV0EHG0_9ASTE</name>
<proteinExistence type="predicted"/>
<evidence type="ECO:0000313" key="3">
    <source>
        <dbReference type="Proteomes" id="UP001152523"/>
    </source>
</evidence>
<evidence type="ECO:0000313" key="2">
    <source>
        <dbReference type="EMBL" id="CAH9122226.1"/>
    </source>
</evidence>
<comment type="caution">
    <text evidence="2">The sequence shown here is derived from an EMBL/GenBank/DDBJ whole genome shotgun (WGS) entry which is preliminary data.</text>
</comment>
<dbReference type="Proteomes" id="UP001152523">
    <property type="component" value="Unassembled WGS sequence"/>
</dbReference>
<dbReference type="EMBL" id="CAMAPF010000924">
    <property type="protein sequence ID" value="CAH9122226.1"/>
    <property type="molecule type" value="Genomic_DNA"/>
</dbReference>
<keyword evidence="3" id="KW-1185">Reference proteome</keyword>
<protein>
    <submittedName>
        <fullName evidence="2">Uncharacterized protein</fullName>
    </submittedName>
</protein>
<feature type="compositionally biased region" description="Basic and acidic residues" evidence="1">
    <location>
        <begin position="91"/>
        <end position="100"/>
    </location>
</feature>
<feature type="region of interest" description="Disordered" evidence="1">
    <location>
        <begin position="81"/>
        <end position="100"/>
    </location>
</feature>
<reference evidence="2" key="1">
    <citation type="submission" date="2022-07" db="EMBL/GenBank/DDBJ databases">
        <authorList>
            <person name="Macas J."/>
            <person name="Novak P."/>
            <person name="Neumann P."/>
        </authorList>
    </citation>
    <scope>NUCLEOTIDE SEQUENCE</scope>
</reference>